<dbReference type="Pfam" id="PF12833">
    <property type="entry name" value="HTH_18"/>
    <property type="match status" value="1"/>
</dbReference>
<protein>
    <submittedName>
        <fullName evidence="4">Transcriptional regulator</fullName>
    </submittedName>
</protein>
<dbReference type="InterPro" id="IPR020449">
    <property type="entry name" value="Tscrpt_reg_AraC-type_HTH"/>
</dbReference>
<dbReference type="InterPro" id="IPR037923">
    <property type="entry name" value="HTH-like"/>
</dbReference>
<dbReference type="PANTHER" id="PTHR43280:SF30">
    <property type="entry name" value="MMSAB OPERON REGULATORY PROTEIN"/>
    <property type="match status" value="1"/>
</dbReference>
<sequence>MKYFSRYIPLTDEARRQSLYVLASGYTIIPPHTPYPPSIHPADHQFRWEQGRMLREYQLVYIARGGGVFESRSAGRRRIEAGTLFMLFPGEWHRYSPDAEIGWDEYWVAFQGPTAETLVSESSLTCAEPLLGAPLSDRIQYEFVQIMEEMRREAIGYQKVIGARTMLILATATASVLRHEFEGASVLGAIERGKGVLFEQIDRNVNMEEMAAELGVGYSLFRKAFRQYTGMSPAQYHLELRVNEASHLLRTTTLPVAKVAMRLGFDSASYFCRIFKKKTGQTPCEYRMGTQGIDDPGLYLTRSLT</sequence>
<evidence type="ECO:0000256" key="3">
    <source>
        <dbReference type="ARBA" id="ARBA00023163"/>
    </source>
</evidence>
<dbReference type="PROSITE" id="PS00041">
    <property type="entry name" value="HTH_ARAC_FAMILY_1"/>
    <property type="match status" value="1"/>
</dbReference>
<dbReference type="SUPFAM" id="SSF51215">
    <property type="entry name" value="Regulatory protein AraC"/>
    <property type="match status" value="1"/>
</dbReference>
<reference evidence="4 5" key="1">
    <citation type="journal article" date="2019" name="Int. J. Syst. Evol. Microbiol.">
        <title>Capsulimonas corticalis gen. nov., sp. nov., an aerobic capsulated bacterium, of a novel bacterial order, Capsulimonadales ord. nov., of the class Armatimonadia of the phylum Armatimonadetes.</title>
        <authorList>
            <person name="Li J."/>
            <person name="Kudo C."/>
            <person name="Tonouchi A."/>
        </authorList>
    </citation>
    <scope>NUCLEOTIDE SEQUENCE [LARGE SCALE GENOMIC DNA]</scope>
    <source>
        <strain evidence="4 5">AX-7</strain>
    </source>
</reference>
<organism evidence="4 5">
    <name type="scientific">Capsulimonas corticalis</name>
    <dbReference type="NCBI Taxonomy" id="2219043"/>
    <lineage>
        <taxon>Bacteria</taxon>
        <taxon>Bacillati</taxon>
        <taxon>Armatimonadota</taxon>
        <taxon>Armatimonadia</taxon>
        <taxon>Capsulimonadales</taxon>
        <taxon>Capsulimonadaceae</taxon>
        <taxon>Capsulimonas</taxon>
    </lineage>
</organism>
<dbReference type="SMART" id="SM00342">
    <property type="entry name" value="HTH_ARAC"/>
    <property type="match status" value="1"/>
</dbReference>
<dbReference type="Pfam" id="PF02311">
    <property type="entry name" value="AraC_binding"/>
    <property type="match status" value="1"/>
</dbReference>
<gene>
    <name evidence="4" type="ORF">CCAX7_49070</name>
</gene>
<dbReference type="AlphaFoldDB" id="A0A402CQ69"/>
<dbReference type="InterPro" id="IPR018060">
    <property type="entry name" value="HTH_AraC"/>
</dbReference>
<evidence type="ECO:0000256" key="1">
    <source>
        <dbReference type="ARBA" id="ARBA00023015"/>
    </source>
</evidence>
<dbReference type="InterPro" id="IPR003313">
    <property type="entry name" value="AraC-bd"/>
</dbReference>
<dbReference type="Gene3D" id="1.10.10.60">
    <property type="entry name" value="Homeodomain-like"/>
    <property type="match status" value="2"/>
</dbReference>
<dbReference type="PANTHER" id="PTHR43280">
    <property type="entry name" value="ARAC-FAMILY TRANSCRIPTIONAL REGULATOR"/>
    <property type="match status" value="1"/>
</dbReference>
<keyword evidence="2" id="KW-0238">DNA-binding</keyword>
<dbReference type="RefSeq" id="WP_119319452.1">
    <property type="nucleotide sequence ID" value="NZ_AP025739.1"/>
</dbReference>
<dbReference type="PRINTS" id="PR00032">
    <property type="entry name" value="HTHARAC"/>
</dbReference>
<dbReference type="EMBL" id="AP025739">
    <property type="protein sequence ID" value="BDI32856.1"/>
    <property type="molecule type" value="Genomic_DNA"/>
</dbReference>
<evidence type="ECO:0000256" key="2">
    <source>
        <dbReference type="ARBA" id="ARBA00023125"/>
    </source>
</evidence>
<dbReference type="InterPro" id="IPR009057">
    <property type="entry name" value="Homeodomain-like_sf"/>
</dbReference>
<dbReference type="Proteomes" id="UP000287394">
    <property type="component" value="Chromosome"/>
</dbReference>
<dbReference type="InterPro" id="IPR018062">
    <property type="entry name" value="HTH_AraC-typ_CS"/>
</dbReference>
<keyword evidence="5" id="KW-1185">Reference proteome</keyword>
<dbReference type="Gene3D" id="2.60.120.280">
    <property type="entry name" value="Regulatory protein AraC"/>
    <property type="match status" value="1"/>
</dbReference>
<evidence type="ECO:0000313" key="5">
    <source>
        <dbReference type="Proteomes" id="UP000287394"/>
    </source>
</evidence>
<accession>A0A402CQ69</accession>
<dbReference type="SUPFAM" id="SSF46689">
    <property type="entry name" value="Homeodomain-like"/>
    <property type="match status" value="2"/>
</dbReference>
<dbReference type="OrthoDB" id="9782911at2"/>
<dbReference type="GO" id="GO:0043565">
    <property type="term" value="F:sequence-specific DNA binding"/>
    <property type="evidence" value="ECO:0007669"/>
    <property type="project" value="InterPro"/>
</dbReference>
<keyword evidence="3" id="KW-0804">Transcription</keyword>
<dbReference type="KEGG" id="ccot:CCAX7_49070"/>
<dbReference type="GO" id="GO:0003700">
    <property type="term" value="F:DNA-binding transcription factor activity"/>
    <property type="evidence" value="ECO:0007669"/>
    <property type="project" value="InterPro"/>
</dbReference>
<keyword evidence="1" id="KW-0805">Transcription regulation</keyword>
<name>A0A402CQ69_9BACT</name>
<dbReference type="PROSITE" id="PS01124">
    <property type="entry name" value="HTH_ARAC_FAMILY_2"/>
    <property type="match status" value="1"/>
</dbReference>
<evidence type="ECO:0000313" key="4">
    <source>
        <dbReference type="EMBL" id="BDI32856.1"/>
    </source>
</evidence>
<proteinExistence type="predicted"/>